<evidence type="ECO:0000313" key="2">
    <source>
        <dbReference type="Proteomes" id="UP000828048"/>
    </source>
</evidence>
<reference evidence="1 2" key="1">
    <citation type="journal article" date="2021" name="Hortic Res">
        <title>High-quality reference genome and annotation aids understanding of berry development for evergreen blueberry (Vaccinium darrowii).</title>
        <authorList>
            <person name="Yu J."/>
            <person name="Hulse-Kemp A.M."/>
            <person name="Babiker E."/>
            <person name="Staton M."/>
        </authorList>
    </citation>
    <scope>NUCLEOTIDE SEQUENCE [LARGE SCALE GENOMIC DNA]</scope>
    <source>
        <strain evidence="2">cv. NJ 8807/NJ 8810</strain>
        <tissue evidence="1">Young leaf</tissue>
    </source>
</reference>
<organism evidence="1 2">
    <name type="scientific">Vaccinium darrowii</name>
    <dbReference type="NCBI Taxonomy" id="229202"/>
    <lineage>
        <taxon>Eukaryota</taxon>
        <taxon>Viridiplantae</taxon>
        <taxon>Streptophyta</taxon>
        <taxon>Embryophyta</taxon>
        <taxon>Tracheophyta</taxon>
        <taxon>Spermatophyta</taxon>
        <taxon>Magnoliopsida</taxon>
        <taxon>eudicotyledons</taxon>
        <taxon>Gunneridae</taxon>
        <taxon>Pentapetalae</taxon>
        <taxon>asterids</taxon>
        <taxon>Ericales</taxon>
        <taxon>Ericaceae</taxon>
        <taxon>Vaccinioideae</taxon>
        <taxon>Vaccinieae</taxon>
        <taxon>Vaccinium</taxon>
    </lineage>
</organism>
<dbReference type="Proteomes" id="UP000828048">
    <property type="component" value="Chromosome 11"/>
</dbReference>
<gene>
    <name evidence="1" type="ORF">Vadar_003623</name>
</gene>
<accession>A0ACB7YK19</accession>
<comment type="caution">
    <text evidence="1">The sequence shown here is derived from an EMBL/GenBank/DDBJ whole genome shotgun (WGS) entry which is preliminary data.</text>
</comment>
<sequence>MDFWGVEVKSGEPCLVEPGQGRTLHLSQACLGEVKKDKGNESVYLYVTVEGKKFVLGTLSSEKFPQLQFDLLFDDKFELSHSWKNGIFYSPFDFGVDVIGVHSFCSVFLDRLPLFIITIDGDSEDESEEDLPANVADDGKPESQAMVDKPPVTQNASTARPDSAASKQNVKTVEPNKVVKTVEEDDSSEDDFGTDTSDDVADSDEDEDGDSESGEGDTEDDDEEEETPRKVELSKKRPVSATETQGADKKAKFVTPQKTETKKSGSRVDTPYPSKQAGKTLAIQSKQQTPKPAGSHPCKSCNRSFNSENALDSHTKAKHTPGKRGKARNGDGAVQNQATDGPDSAQQPPRNVKGHGL</sequence>
<keyword evidence="2" id="KW-1185">Reference proteome</keyword>
<dbReference type="EMBL" id="CM037161">
    <property type="protein sequence ID" value="KAH7853528.1"/>
    <property type="molecule type" value="Genomic_DNA"/>
</dbReference>
<name>A0ACB7YK19_9ERIC</name>
<protein>
    <submittedName>
        <fullName evidence="1">Uncharacterized protein</fullName>
    </submittedName>
</protein>
<evidence type="ECO:0000313" key="1">
    <source>
        <dbReference type="EMBL" id="KAH7853528.1"/>
    </source>
</evidence>
<proteinExistence type="predicted"/>